<dbReference type="EMBL" id="JAIQCV010000005">
    <property type="protein sequence ID" value="KAH1097999.1"/>
    <property type="molecule type" value="Genomic_DNA"/>
</dbReference>
<accession>A0A9D4A9U4</accession>
<dbReference type="PANTHER" id="PTHR47074:SF61">
    <property type="entry name" value="RNASE H TYPE-1 DOMAIN-CONTAINING PROTEIN"/>
    <property type="match status" value="1"/>
</dbReference>
<dbReference type="GO" id="GO:0004523">
    <property type="term" value="F:RNA-DNA hybrid ribonuclease activity"/>
    <property type="evidence" value="ECO:0007669"/>
    <property type="project" value="InterPro"/>
</dbReference>
<sequence length="165" mass="18962">MPYARFAAKKKRLNIYFHEGIRQTIYQIVAFVKACFSELNYLEEALKRKKNTVITQLEPPFEDQVKDNFDATFLQQNNTAASGVVIRNNMGFVMGSCSYPINNAQDSTIVEALAGLQGVVFAEEMGFCNVIIEGSCQKKPMERHMRWLRGEEEELHRVSGWKKHH</sequence>
<dbReference type="PANTHER" id="PTHR47074">
    <property type="entry name" value="BNAC02G40300D PROTEIN"/>
    <property type="match status" value="1"/>
</dbReference>
<dbReference type="CDD" id="cd06222">
    <property type="entry name" value="RNase_H_like"/>
    <property type="match status" value="1"/>
</dbReference>
<protein>
    <recommendedName>
        <fullName evidence="1">RNase H type-1 domain-containing protein</fullName>
    </recommendedName>
</protein>
<dbReference type="GO" id="GO:0003676">
    <property type="term" value="F:nucleic acid binding"/>
    <property type="evidence" value="ECO:0007669"/>
    <property type="project" value="InterPro"/>
</dbReference>
<dbReference type="Proteomes" id="UP000828251">
    <property type="component" value="Unassembled WGS sequence"/>
</dbReference>
<reference evidence="2 3" key="1">
    <citation type="journal article" date="2021" name="Plant Biotechnol. J.">
        <title>Multi-omics assisted identification of the key and species-specific regulatory components of drought-tolerant mechanisms in Gossypium stocksii.</title>
        <authorList>
            <person name="Yu D."/>
            <person name="Ke L."/>
            <person name="Zhang D."/>
            <person name="Wu Y."/>
            <person name="Sun Y."/>
            <person name="Mei J."/>
            <person name="Sun J."/>
            <person name="Sun Y."/>
        </authorList>
    </citation>
    <scope>NUCLEOTIDE SEQUENCE [LARGE SCALE GENOMIC DNA]</scope>
    <source>
        <strain evidence="3">cv. E1</strain>
        <tissue evidence="2">Leaf</tissue>
    </source>
</reference>
<evidence type="ECO:0000313" key="3">
    <source>
        <dbReference type="Proteomes" id="UP000828251"/>
    </source>
</evidence>
<dbReference type="Pfam" id="PF13456">
    <property type="entry name" value="RVT_3"/>
    <property type="match status" value="1"/>
</dbReference>
<keyword evidence="3" id="KW-1185">Reference proteome</keyword>
<dbReference type="OrthoDB" id="990022at2759"/>
<name>A0A9D4A9U4_9ROSI</name>
<comment type="caution">
    <text evidence="2">The sequence shown here is derived from an EMBL/GenBank/DDBJ whole genome shotgun (WGS) entry which is preliminary data.</text>
</comment>
<evidence type="ECO:0000313" key="2">
    <source>
        <dbReference type="EMBL" id="KAH1097999.1"/>
    </source>
</evidence>
<feature type="domain" description="RNase H type-1" evidence="1">
    <location>
        <begin position="68"/>
        <end position="138"/>
    </location>
</feature>
<dbReference type="InterPro" id="IPR044730">
    <property type="entry name" value="RNase_H-like_dom_plant"/>
</dbReference>
<dbReference type="AlphaFoldDB" id="A0A9D4A9U4"/>
<dbReference type="InterPro" id="IPR002156">
    <property type="entry name" value="RNaseH_domain"/>
</dbReference>
<organism evidence="2 3">
    <name type="scientific">Gossypium stocksii</name>
    <dbReference type="NCBI Taxonomy" id="47602"/>
    <lineage>
        <taxon>Eukaryota</taxon>
        <taxon>Viridiplantae</taxon>
        <taxon>Streptophyta</taxon>
        <taxon>Embryophyta</taxon>
        <taxon>Tracheophyta</taxon>
        <taxon>Spermatophyta</taxon>
        <taxon>Magnoliopsida</taxon>
        <taxon>eudicotyledons</taxon>
        <taxon>Gunneridae</taxon>
        <taxon>Pentapetalae</taxon>
        <taxon>rosids</taxon>
        <taxon>malvids</taxon>
        <taxon>Malvales</taxon>
        <taxon>Malvaceae</taxon>
        <taxon>Malvoideae</taxon>
        <taxon>Gossypium</taxon>
    </lineage>
</organism>
<evidence type="ECO:0000259" key="1">
    <source>
        <dbReference type="Pfam" id="PF13456"/>
    </source>
</evidence>
<gene>
    <name evidence="2" type="ORF">J1N35_014920</name>
</gene>
<dbReference type="InterPro" id="IPR052929">
    <property type="entry name" value="RNase_H-like_EbsB-rel"/>
</dbReference>
<proteinExistence type="predicted"/>